<evidence type="ECO:0000313" key="3">
    <source>
        <dbReference type="EMBL" id="CAH0367494.1"/>
    </source>
</evidence>
<feature type="chain" id="PRO_5036403967" description="Secreted protein" evidence="1">
    <location>
        <begin position="24"/>
        <end position="101"/>
    </location>
</feature>
<evidence type="ECO:0000256" key="1">
    <source>
        <dbReference type="SAM" id="SignalP"/>
    </source>
</evidence>
<dbReference type="EMBL" id="HBIW01001759">
    <property type="protein sequence ID" value="CAE0686080.1"/>
    <property type="molecule type" value="Transcribed_RNA"/>
</dbReference>
<accession>A0A7S3ZKP2</accession>
<reference evidence="2" key="1">
    <citation type="submission" date="2021-01" db="EMBL/GenBank/DDBJ databases">
        <authorList>
            <person name="Corre E."/>
            <person name="Pelletier E."/>
            <person name="Niang G."/>
            <person name="Scheremetjew M."/>
            <person name="Finn R."/>
            <person name="Kale V."/>
            <person name="Holt S."/>
            <person name="Cochrane G."/>
            <person name="Meng A."/>
            <person name="Brown T."/>
            <person name="Cohen L."/>
        </authorList>
    </citation>
    <scope>NUCLEOTIDE SEQUENCE</scope>
    <source>
        <strain evidence="2">CCMP1756</strain>
    </source>
</reference>
<proteinExistence type="predicted"/>
<protein>
    <recommendedName>
        <fullName evidence="5">Secreted protein</fullName>
    </recommendedName>
</protein>
<gene>
    <name evidence="2" type="ORF">PCAL00307_LOCUS1514</name>
    <name evidence="3" type="ORF">PECAL_2P05170</name>
</gene>
<keyword evidence="1" id="KW-0732">Signal</keyword>
<evidence type="ECO:0000313" key="4">
    <source>
        <dbReference type="Proteomes" id="UP000789595"/>
    </source>
</evidence>
<name>A0A7S3ZKP2_9STRA</name>
<dbReference type="EMBL" id="CAKKNE010000002">
    <property type="protein sequence ID" value="CAH0367494.1"/>
    <property type="molecule type" value="Genomic_DNA"/>
</dbReference>
<dbReference type="AlphaFoldDB" id="A0A7S3ZKP2"/>
<sequence>MSRFVAAILLSAIAVDRFVLVEARTHVSATRLLFPNELVPSSENRVVPSGPLVDHYEGDDDIVCTVSEHGALSPGCQRHTFKRAALDLRRPHAADHHPMMA</sequence>
<feature type="signal peptide" evidence="1">
    <location>
        <begin position="1"/>
        <end position="23"/>
    </location>
</feature>
<reference evidence="3" key="2">
    <citation type="submission" date="2021-11" db="EMBL/GenBank/DDBJ databases">
        <authorList>
            <consortium name="Genoscope - CEA"/>
            <person name="William W."/>
        </authorList>
    </citation>
    <scope>NUCLEOTIDE SEQUENCE</scope>
</reference>
<dbReference type="Proteomes" id="UP000789595">
    <property type="component" value="Unassembled WGS sequence"/>
</dbReference>
<keyword evidence="4" id="KW-1185">Reference proteome</keyword>
<organism evidence="2">
    <name type="scientific">Pelagomonas calceolata</name>
    <dbReference type="NCBI Taxonomy" id="35677"/>
    <lineage>
        <taxon>Eukaryota</taxon>
        <taxon>Sar</taxon>
        <taxon>Stramenopiles</taxon>
        <taxon>Ochrophyta</taxon>
        <taxon>Pelagophyceae</taxon>
        <taxon>Pelagomonadales</taxon>
        <taxon>Pelagomonadaceae</taxon>
        <taxon>Pelagomonas</taxon>
    </lineage>
</organism>
<evidence type="ECO:0008006" key="5">
    <source>
        <dbReference type="Google" id="ProtNLM"/>
    </source>
</evidence>
<evidence type="ECO:0000313" key="2">
    <source>
        <dbReference type="EMBL" id="CAE0686080.1"/>
    </source>
</evidence>